<evidence type="ECO:0000313" key="6">
    <source>
        <dbReference type="Ensembl" id="ENSACCP00020002175.1"/>
    </source>
</evidence>
<dbReference type="InterPro" id="IPR036028">
    <property type="entry name" value="SH3-like_dom_sf"/>
</dbReference>
<sequence>WSQGSEDVPLSLTGQYREQANQITEALPPEVKVKDDLSLPPNINSYPFSSFIKSQFQKTYFPAPGQPLQHPLTHLDAEYQDSALEINKLILRFIGDKNLHGWQEVLLGNYIAGRGLNNVALRNEIFSQVVAQAWKNPDMEHSQRAWVLMATLLSCFAPSPALEKPLLKFVSDHGMEGYNAVCQRKILTAAQHTEIDSTFSRAYPPTQLEWTANQRRGKMVLDVHTFNEEKFSAEVESWMTGEQYAGWLLSARYCQRMGEELWVRKRLSLVLRFRLVEAAEINHSHIPVAGARGDNQGHPAYVMCSAGLIRASSSAIPQKHCEYGLLPLGFSGMTQAPAYQPMPSMIGMPAAMPMMPVAGGITCVSSTAMAMSQPVVPAVDPNQLAAQQQAFINQQAMLMVSGRDWLGGAQELGKSNALVYVLRRGLKRLTMLPSYKGISPASLLVCSLKLSSPIAPASPLPPPEPKPKKQTPKAKKEPPVVKPSGPESRPAPSREIRNIIKMYQSRPAPDPGIPVHTELASGVGLLMTGSNGFAVLQPSPLPQEKRAPPPPKPKPGSASSSIKEKQLPLLSIFSQESTPPGSQTPPAPPPPPPLSSSLLPGTQDWQESTGKAGHMDYKTSLGSYFCNICNFTIVFILLLQVFYPKENFSHPYCLNLLCEQIMRDTFSDSCFRISKEEKRKMKDLLMEFRVGNDIQSIQEDGIKKRIVLAARDNWANYFSRLFPVHGENGSDVQILGVSHRGMRLLKVVKAKESNHAGCILSFADVLSVELKGSSALEFSLKTEQLFLHSPKAPCIKAMVELFIQELRQDTNYVVALRSYIADDKSLLSFKKGDLIELLPMQGVEPGWQFGSTGGRCGIFPTSLVQLAAAPDYLSTSMDRCGGLRKGMKASPESRNTSREVSCPWGTSRGYSQSSVPSLASERNSIMLVPAGDHYTMMDFAAAYFREAQKAFRTFSSLLPAQWQDHLCLDLKSLCFTALMQFMGDQSKLKDQNEVECIYEILQVCELPLGKACPQIFLFCRESVLRGWLLLNLLTGYFLPSNILMPYATKFLQLASSDPSSTHHGMTVSGGIEVCRKGPVPGHGAQPTVSVPSVMTLSLHKHVDKMVRPLRSEEYLHDYLLEDKLVTVTLRRLIWRTPLHFENKIYTDVHYGQVSNKASVRTTNLPSKGSLAGAELVYRPMGMLLRVEYQLPGREGEVVNLTFQCRKAWECLQLLTTLGWCSRLLARSCCLKATFCFLTEHVMKLPFFGYNTYFVERVSDDTIPVPCFFGVNKEEIIAVDGTTQAVSCVIPLKELQKMRTLRPVSDGGLPGIELNYGSAANPKTMWIELSQVRSAWTYSFLLAIQKLPSTAQLSLC</sequence>
<feature type="region of interest" description="Disordered" evidence="3">
    <location>
        <begin position="455"/>
        <end position="493"/>
    </location>
</feature>
<dbReference type="PROSITE" id="PS50002">
    <property type="entry name" value="SH3"/>
    <property type="match status" value="1"/>
</dbReference>
<dbReference type="Pfam" id="PF07653">
    <property type="entry name" value="SH3_2"/>
    <property type="match status" value="1"/>
</dbReference>
<dbReference type="InParanoid" id="A0A663DQE6"/>
<evidence type="ECO:0000313" key="7">
    <source>
        <dbReference type="Proteomes" id="UP000472275"/>
    </source>
</evidence>
<keyword evidence="1 2" id="KW-0728">SH3 domain</keyword>
<dbReference type="SMART" id="SM00326">
    <property type="entry name" value="SH3"/>
    <property type="match status" value="1"/>
</dbReference>
<dbReference type="SUPFAM" id="SSF50044">
    <property type="entry name" value="SH3-domain"/>
    <property type="match status" value="1"/>
</dbReference>
<dbReference type="InterPro" id="IPR000857">
    <property type="entry name" value="MyTH4_dom"/>
</dbReference>
<name>A0A663DQE6_AQUCH</name>
<dbReference type="InterPro" id="IPR051567">
    <property type="entry name" value="Unconventional_Myosin_ATPase"/>
</dbReference>
<dbReference type="Pfam" id="PF00784">
    <property type="entry name" value="MyTH4"/>
    <property type="match status" value="2"/>
</dbReference>
<dbReference type="Ensembl" id="ENSACCT00020002247.1">
    <property type="protein sequence ID" value="ENSACCP00020002175.1"/>
    <property type="gene ID" value="ENSACCG00020001485.1"/>
</dbReference>
<proteinExistence type="predicted"/>
<feature type="domain" description="SH3" evidence="4">
    <location>
        <begin position="808"/>
        <end position="869"/>
    </location>
</feature>
<feature type="region of interest" description="Disordered" evidence="3">
    <location>
        <begin position="884"/>
        <end position="911"/>
    </location>
</feature>
<dbReference type="Gene3D" id="1.25.40.530">
    <property type="entry name" value="MyTH4 domain"/>
    <property type="match status" value="2"/>
</dbReference>
<dbReference type="Gene3D" id="2.30.30.40">
    <property type="entry name" value="SH3 Domains"/>
    <property type="match status" value="1"/>
</dbReference>
<dbReference type="SMART" id="SM00139">
    <property type="entry name" value="MyTH4"/>
    <property type="match status" value="1"/>
</dbReference>
<evidence type="ECO:0000256" key="2">
    <source>
        <dbReference type="PROSITE-ProRule" id="PRU00192"/>
    </source>
</evidence>
<evidence type="ECO:0000259" key="5">
    <source>
        <dbReference type="PROSITE" id="PS51016"/>
    </source>
</evidence>
<dbReference type="Pfam" id="PF26570">
    <property type="entry name" value="MYO15"/>
    <property type="match status" value="1"/>
</dbReference>
<evidence type="ECO:0008006" key="8">
    <source>
        <dbReference type="Google" id="ProtNLM"/>
    </source>
</evidence>
<keyword evidence="7" id="KW-1185">Reference proteome</keyword>
<feature type="region of interest" description="Disordered" evidence="3">
    <location>
        <begin position="534"/>
        <end position="561"/>
    </location>
</feature>
<feature type="domain" description="MyTH4" evidence="5">
    <location>
        <begin position="63"/>
        <end position="214"/>
    </location>
</feature>
<evidence type="ECO:0000259" key="4">
    <source>
        <dbReference type="PROSITE" id="PS50002"/>
    </source>
</evidence>
<dbReference type="PROSITE" id="PS51016">
    <property type="entry name" value="MYTH4"/>
    <property type="match status" value="1"/>
</dbReference>
<feature type="compositionally biased region" description="Pro residues" evidence="3">
    <location>
        <begin position="582"/>
        <end position="594"/>
    </location>
</feature>
<dbReference type="Proteomes" id="UP000472275">
    <property type="component" value="Chromosome 5"/>
</dbReference>
<dbReference type="PANTHER" id="PTHR22692">
    <property type="entry name" value="MYOSIN VII, XV"/>
    <property type="match status" value="1"/>
</dbReference>
<evidence type="ECO:0000256" key="1">
    <source>
        <dbReference type="ARBA" id="ARBA00022443"/>
    </source>
</evidence>
<accession>A0A663DQE6</accession>
<feature type="region of interest" description="Disordered" evidence="3">
    <location>
        <begin position="574"/>
        <end position="611"/>
    </location>
</feature>
<protein>
    <recommendedName>
        <fullName evidence="8">Myosin XVB</fullName>
    </recommendedName>
</protein>
<dbReference type="GO" id="GO:0005856">
    <property type="term" value="C:cytoskeleton"/>
    <property type="evidence" value="ECO:0007669"/>
    <property type="project" value="InterPro"/>
</dbReference>
<organism evidence="6 7">
    <name type="scientific">Aquila chrysaetos chrysaetos</name>
    <dbReference type="NCBI Taxonomy" id="223781"/>
    <lineage>
        <taxon>Eukaryota</taxon>
        <taxon>Metazoa</taxon>
        <taxon>Chordata</taxon>
        <taxon>Craniata</taxon>
        <taxon>Vertebrata</taxon>
        <taxon>Euteleostomi</taxon>
        <taxon>Archelosauria</taxon>
        <taxon>Archosauria</taxon>
        <taxon>Dinosauria</taxon>
        <taxon>Saurischia</taxon>
        <taxon>Theropoda</taxon>
        <taxon>Coelurosauria</taxon>
        <taxon>Aves</taxon>
        <taxon>Neognathae</taxon>
        <taxon>Neoaves</taxon>
        <taxon>Telluraves</taxon>
        <taxon>Accipitrimorphae</taxon>
        <taxon>Accipitriformes</taxon>
        <taxon>Accipitridae</taxon>
        <taxon>Accipitrinae</taxon>
        <taxon>Aquila</taxon>
    </lineage>
</organism>
<dbReference type="GeneTree" id="ENSGT00930000151032"/>
<dbReference type="InterPro" id="IPR059004">
    <property type="entry name" value="MYO15"/>
</dbReference>
<dbReference type="InterPro" id="IPR038185">
    <property type="entry name" value="MyTH4_dom_sf"/>
</dbReference>
<dbReference type="InterPro" id="IPR001452">
    <property type="entry name" value="SH3_domain"/>
</dbReference>
<dbReference type="PANTHER" id="PTHR22692:SF16">
    <property type="entry name" value="MYOSIN XVB"/>
    <property type="match status" value="1"/>
</dbReference>
<evidence type="ECO:0000256" key="3">
    <source>
        <dbReference type="SAM" id="MobiDB-lite"/>
    </source>
</evidence>
<reference evidence="6" key="1">
    <citation type="submission" date="2025-08" db="UniProtKB">
        <authorList>
            <consortium name="Ensembl"/>
        </authorList>
    </citation>
    <scope>IDENTIFICATION</scope>
</reference>
<reference evidence="6" key="2">
    <citation type="submission" date="2025-09" db="UniProtKB">
        <authorList>
            <consortium name="Ensembl"/>
        </authorList>
    </citation>
    <scope>IDENTIFICATION</scope>
</reference>